<dbReference type="GO" id="GO:0005886">
    <property type="term" value="C:plasma membrane"/>
    <property type="evidence" value="ECO:0007669"/>
    <property type="project" value="TreeGrafter"/>
</dbReference>
<dbReference type="PANTHER" id="PTHR45772:SF3">
    <property type="entry name" value="ABC TRANSPORTER ATP-BINDING PROTEIN"/>
    <property type="match status" value="1"/>
</dbReference>
<dbReference type="GO" id="GO:0016887">
    <property type="term" value="F:ATP hydrolysis activity"/>
    <property type="evidence" value="ECO:0007669"/>
    <property type="project" value="InterPro"/>
</dbReference>
<organism evidence="5">
    <name type="scientific">hydrothermal vent metagenome</name>
    <dbReference type="NCBI Taxonomy" id="652676"/>
    <lineage>
        <taxon>unclassified sequences</taxon>
        <taxon>metagenomes</taxon>
        <taxon>ecological metagenomes</taxon>
    </lineage>
</organism>
<protein>
    <submittedName>
        <fullName evidence="5">Branched-chain amino acid transport ATP-binding protein LivG (TC 3.A.1.4.1)</fullName>
    </submittedName>
</protein>
<dbReference type="PROSITE" id="PS50893">
    <property type="entry name" value="ABC_TRANSPORTER_2"/>
    <property type="match status" value="1"/>
</dbReference>
<name>A0A3B0SQD2_9ZZZZ</name>
<gene>
    <name evidence="5" type="ORF">MNBD_ACTINO01-2065</name>
</gene>
<evidence type="ECO:0000256" key="1">
    <source>
        <dbReference type="ARBA" id="ARBA00022448"/>
    </source>
</evidence>
<feature type="domain" description="ABC transporter" evidence="4">
    <location>
        <begin position="1"/>
        <end position="235"/>
    </location>
</feature>
<evidence type="ECO:0000313" key="5">
    <source>
        <dbReference type="EMBL" id="VAW08035.1"/>
    </source>
</evidence>
<dbReference type="GO" id="GO:0005524">
    <property type="term" value="F:ATP binding"/>
    <property type="evidence" value="ECO:0007669"/>
    <property type="project" value="UniProtKB-KW"/>
</dbReference>
<keyword evidence="3 5" id="KW-0067">ATP-binding</keyword>
<dbReference type="PANTHER" id="PTHR45772">
    <property type="entry name" value="CONSERVED COMPONENT OF ABC TRANSPORTER FOR NATURAL AMINO ACIDS-RELATED"/>
    <property type="match status" value="1"/>
</dbReference>
<sequence length="237" mass="25905">RRFGGVVAVHQVNLVVAPGERRAIIGPNGAGKTTFFNLVAGRLSPTEGRIIYRGQDITGLPPHRRARLGMGRTFQRTNLFPSLSVRENIRLGVLAQTEHAPNFITPVEHFPEIEARVDELLERFSLGERANTEVHELSYGEQRQLEIAVAVVGDPALLLLDEPTAGMSPAETSSITGIIESLPREVTLLVIEHDMDVVFTLADRITVLHHGEVIADGTPPEVRDDPKVIEVYFGGAG</sequence>
<feature type="non-terminal residue" evidence="5">
    <location>
        <position position="1"/>
    </location>
</feature>
<dbReference type="CDD" id="cd03219">
    <property type="entry name" value="ABC_Mj1267_LivG_branched"/>
    <property type="match status" value="1"/>
</dbReference>
<accession>A0A3B0SQD2</accession>
<dbReference type="Pfam" id="PF00005">
    <property type="entry name" value="ABC_tran"/>
    <property type="match status" value="1"/>
</dbReference>
<dbReference type="EMBL" id="UOEI01000567">
    <property type="protein sequence ID" value="VAW08035.1"/>
    <property type="molecule type" value="Genomic_DNA"/>
</dbReference>
<dbReference type="FunFam" id="3.40.50.300:FF:000421">
    <property type="entry name" value="Branched-chain amino acid ABC transporter ATP-binding protein"/>
    <property type="match status" value="1"/>
</dbReference>
<dbReference type="SMART" id="SM00382">
    <property type="entry name" value="AAA"/>
    <property type="match status" value="1"/>
</dbReference>
<dbReference type="InterPro" id="IPR027417">
    <property type="entry name" value="P-loop_NTPase"/>
</dbReference>
<evidence type="ECO:0000256" key="3">
    <source>
        <dbReference type="ARBA" id="ARBA00022840"/>
    </source>
</evidence>
<dbReference type="InterPro" id="IPR003439">
    <property type="entry name" value="ABC_transporter-like_ATP-bd"/>
</dbReference>
<evidence type="ECO:0000256" key="2">
    <source>
        <dbReference type="ARBA" id="ARBA00022741"/>
    </source>
</evidence>
<dbReference type="InterPro" id="IPR051120">
    <property type="entry name" value="ABC_AA/LPS_Transport"/>
</dbReference>
<proteinExistence type="predicted"/>
<dbReference type="InterPro" id="IPR003593">
    <property type="entry name" value="AAA+_ATPase"/>
</dbReference>
<dbReference type="InterPro" id="IPR032823">
    <property type="entry name" value="BCA_ABC_TP_C"/>
</dbReference>
<dbReference type="AlphaFoldDB" id="A0A3B0SQD2"/>
<keyword evidence="1" id="KW-0813">Transport</keyword>
<keyword evidence="2" id="KW-0547">Nucleotide-binding</keyword>
<reference evidence="5" key="1">
    <citation type="submission" date="2018-06" db="EMBL/GenBank/DDBJ databases">
        <authorList>
            <person name="Zhirakovskaya E."/>
        </authorList>
    </citation>
    <scope>NUCLEOTIDE SEQUENCE</scope>
</reference>
<dbReference type="SUPFAM" id="SSF52540">
    <property type="entry name" value="P-loop containing nucleoside triphosphate hydrolases"/>
    <property type="match status" value="1"/>
</dbReference>
<dbReference type="Gene3D" id="3.40.50.300">
    <property type="entry name" value="P-loop containing nucleotide triphosphate hydrolases"/>
    <property type="match status" value="1"/>
</dbReference>
<evidence type="ECO:0000259" key="4">
    <source>
        <dbReference type="PROSITE" id="PS50893"/>
    </source>
</evidence>
<dbReference type="Pfam" id="PF12399">
    <property type="entry name" value="BCA_ABC_TP_C"/>
    <property type="match status" value="1"/>
</dbReference>